<comment type="subcellular location">
    <subcellularLocation>
        <location evidence="1">Cell membrane</location>
        <topology evidence="1">Peripheral membrane protein</topology>
        <orientation evidence="1">Cytoplasmic side</orientation>
    </subcellularLocation>
</comment>
<dbReference type="AlphaFoldDB" id="A0A1I4R6B2"/>
<dbReference type="PANTHER" id="PTHR33383:SF1">
    <property type="entry name" value="MEMBRANE PROTEIN INSERTION EFFICIENCY FACTOR-RELATED"/>
    <property type="match status" value="1"/>
</dbReference>
<keyword evidence="1" id="KW-1003">Cell membrane</keyword>
<evidence type="ECO:0000313" key="2">
    <source>
        <dbReference type="EMBL" id="SFM47453.1"/>
    </source>
</evidence>
<accession>A0A1I4R6B2</accession>
<dbReference type="NCBIfam" id="TIGR00278">
    <property type="entry name" value="membrane protein insertion efficiency factor YidD"/>
    <property type="match status" value="1"/>
</dbReference>
<gene>
    <name evidence="2" type="ORF">SAMN05421880_11777</name>
</gene>
<keyword evidence="1" id="KW-0472">Membrane</keyword>
<dbReference type="InterPro" id="IPR002696">
    <property type="entry name" value="Membr_insert_effic_factor_YidD"/>
</dbReference>
<organism evidence="2 3">
    <name type="scientific">Nitrosomonas nitrosa</name>
    <dbReference type="NCBI Taxonomy" id="52442"/>
    <lineage>
        <taxon>Bacteria</taxon>
        <taxon>Pseudomonadati</taxon>
        <taxon>Pseudomonadota</taxon>
        <taxon>Betaproteobacteria</taxon>
        <taxon>Nitrosomonadales</taxon>
        <taxon>Nitrosomonadaceae</taxon>
        <taxon>Nitrosomonas</taxon>
    </lineage>
</organism>
<dbReference type="HAMAP" id="MF_00386">
    <property type="entry name" value="UPF0161_YidD"/>
    <property type="match status" value="1"/>
</dbReference>
<comment type="function">
    <text evidence="1">Could be involved in insertion of integral membrane proteins into the membrane.</text>
</comment>
<reference evidence="2 3" key="1">
    <citation type="submission" date="2016-10" db="EMBL/GenBank/DDBJ databases">
        <authorList>
            <person name="de Groot N.N."/>
        </authorList>
    </citation>
    <scope>NUCLEOTIDE SEQUENCE [LARGE SCALE GENOMIC DNA]</scope>
    <source>
        <strain evidence="2 3">Nm146</strain>
    </source>
</reference>
<name>A0A1I4R6B2_9PROT</name>
<dbReference type="RefSeq" id="WP_090669586.1">
    <property type="nucleotide sequence ID" value="NZ_CAJNAP010000023.1"/>
</dbReference>
<dbReference type="SMART" id="SM01234">
    <property type="entry name" value="Haemolytic"/>
    <property type="match status" value="1"/>
</dbReference>
<dbReference type="STRING" id="52442.SAMN05421880_11777"/>
<dbReference type="GO" id="GO:0005886">
    <property type="term" value="C:plasma membrane"/>
    <property type="evidence" value="ECO:0007669"/>
    <property type="project" value="UniProtKB-SubCell"/>
</dbReference>
<dbReference type="OrthoDB" id="9801753at2"/>
<protein>
    <recommendedName>
        <fullName evidence="1">Putative membrane protein insertion efficiency factor</fullName>
    </recommendedName>
</protein>
<evidence type="ECO:0000313" key="3">
    <source>
        <dbReference type="Proteomes" id="UP000199561"/>
    </source>
</evidence>
<sequence length="69" mass="7920">MSRLIIKLIKFYQYCIGPFFPPSCRFSPTCSNYASEALRKYGFIKGMALSIGRVLRCHPWNRGGYDPVP</sequence>
<proteinExistence type="inferred from homology"/>
<dbReference type="Proteomes" id="UP000199561">
    <property type="component" value="Unassembled WGS sequence"/>
</dbReference>
<comment type="similarity">
    <text evidence="1">Belongs to the UPF0161 family.</text>
</comment>
<keyword evidence="3" id="KW-1185">Reference proteome</keyword>
<dbReference type="PANTHER" id="PTHR33383">
    <property type="entry name" value="MEMBRANE PROTEIN INSERTION EFFICIENCY FACTOR-RELATED"/>
    <property type="match status" value="1"/>
</dbReference>
<dbReference type="Pfam" id="PF01809">
    <property type="entry name" value="YidD"/>
    <property type="match status" value="1"/>
</dbReference>
<dbReference type="EMBL" id="FOUF01000017">
    <property type="protein sequence ID" value="SFM47453.1"/>
    <property type="molecule type" value="Genomic_DNA"/>
</dbReference>
<evidence type="ECO:0000256" key="1">
    <source>
        <dbReference type="HAMAP-Rule" id="MF_00386"/>
    </source>
</evidence>